<protein>
    <recommendedName>
        <fullName evidence="2">asparagine synthase (glutamine-hydrolyzing)</fullName>
        <ecNumber evidence="2">6.3.5.4</ecNumber>
    </recommendedName>
</protein>
<dbReference type="Proteomes" id="UP001318321">
    <property type="component" value="Unassembled WGS sequence"/>
</dbReference>
<dbReference type="Pfam" id="PF00733">
    <property type="entry name" value="Asn_synthase"/>
    <property type="match status" value="1"/>
</dbReference>
<dbReference type="EC" id="6.3.5.4" evidence="2"/>
<evidence type="ECO:0000256" key="2">
    <source>
        <dbReference type="ARBA" id="ARBA00012737"/>
    </source>
</evidence>
<dbReference type="InterPro" id="IPR001962">
    <property type="entry name" value="Asn_synthase"/>
</dbReference>
<dbReference type="PANTHER" id="PTHR43284:SF1">
    <property type="entry name" value="ASPARAGINE SYNTHETASE"/>
    <property type="match status" value="1"/>
</dbReference>
<gene>
    <name evidence="5" type="ORF">HBJ55_01280</name>
</gene>
<dbReference type="InterPro" id="IPR029055">
    <property type="entry name" value="Ntn_hydrolases_N"/>
</dbReference>
<evidence type="ECO:0000313" key="5">
    <source>
        <dbReference type="EMBL" id="NIC04063.1"/>
    </source>
</evidence>
<name>A0ABX0PP35_9GAMM</name>
<comment type="pathway">
    <text evidence="1">Amino-acid biosynthesis; L-asparagine biosynthesis; L-asparagine from L-aspartate (L-Gln route): step 1/1.</text>
</comment>
<dbReference type="InterPro" id="IPR051786">
    <property type="entry name" value="ASN_synthetase/amidase"/>
</dbReference>
<organism evidence="5 6">
    <name type="scientific">Billgrantia bachuensis</name>
    <dbReference type="NCBI Taxonomy" id="2717286"/>
    <lineage>
        <taxon>Bacteria</taxon>
        <taxon>Pseudomonadati</taxon>
        <taxon>Pseudomonadota</taxon>
        <taxon>Gammaproteobacteria</taxon>
        <taxon>Oceanospirillales</taxon>
        <taxon>Halomonadaceae</taxon>
        <taxon>Billgrantia</taxon>
    </lineage>
</organism>
<keyword evidence="6" id="KW-1185">Reference proteome</keyword>
<evidence type="ECO:0000256" key="3">
    <source>
        <dbReference type="ARBA" id="ARBA00048741"/>
    </source>
</evidence>
<comment type="catalytic activity">
    <reaction evidence="3">
        <text>L-aspartate + L-glutamine + ATP + H2O = L-asparagine + L-glutamate + AMP + diphosphate + H(+)</text>
        <dbReference type="Rhea" id="RHEA:12228"/>
        <dbReference type="ChEBI" id="CHEBI:15377"/>
        <dbReference type="ChEBI" id="CHEBI:15378"/>
        <dbReference type="ChEBI" id="CHEBI:29985"/>
        <dbReference type="ChEBI" id="CHEBI:29991"/>
        <dbReference type="ChEBI" id="CHEBI:30616"/>
        <dbReference type="ChEBI" id="CHEBI:33019"/>
        <dbReference type="ChEBI" id="CHEBI:58048"/>
        <dbReference type="ChEBI" id="CHEBI:58359"/>
        <dbReference type="ChEBI" id="CHEBI:456215"/>
        <dbReference type="EC" id="6.3.5.4"/>
    </reaction>
</comment>
<dbReference type="Gene3D" id="3.60.20.10">
    <property type="entry name" value="Glutamine Phosphoribosylpyrophosphate, subunit 1, domain 1"/>
    <property type="match status" value="1"/>
</dbReference>
<proteinExistence type="predicted"/>
<sequence length="541" mass="61169">MSSIHCHFSSFCWQQCELSDGRGHVCGSVWLDGQRLSPGGALNQLSLAEDVDAWRDRLGALNGFYALVRRTTSGIVAAVDRVRSIPLFYGVQGNDCYLSDDADWVRQRIGETQVDDEARADFELAGYVTGRDTLYRRVKQLRAGEALIVEDAGQGLSLSVERYFRFDYQAMSERDDGRCLARLEEVLEAACDQLVKTADGRQIVVPLSGGYDSRLIATLLARCKYPRVLTYAYGYRDNQEAKVSREVARALGLPWTFIEYSQQAWSGIADSEEYWRYQRWASGWNGIANMQDWLAVKLLTEQGKVEPGSLFVPGHCCVTGFVPPGVFEAKRAGKVMPAGELAEALRQRHFTLNTSDEGDALFRERVLPHLALDYPLDEALDPDEFIRQFVMFGWQERQAKFIVNSVRSFEFFGHDWWMPLYDRDFMALWQTVPYHWLEGRSGYVSFVEALFAEVSGHQAPLGNAAHRSRQSLRARLSRLAAFRRGPGARVKHLAKRLLPGMARGNTLASTGRFPPETLERLRAQGYSHNGVAAQLFLERFC</sequence>
<dbReference type="SUPFAM" id="SSF56235">
    <property type="entry name" value="N-terminal nucleophile aminohydrolases (Ntn hydrolases)"/>
    <property type="match status" value="1"/>
</dbReference>
<dbReference type="PANTHER" id="PTHR43284">
    <property type="entry name" value="ASPARAGINE SYNTHETASE (GLUTAMINE-HYDROLYZING)"/>
    <property type="match status" value="1"/>
</dbReference>
<comment type="caution">
    <text evidence="5">The sequence shown here is derived from an EMBL/GenBank/DDBJ whole genome shotgun (WGS) entry which is preliminary data.</text>
</comment>
<dbReference type="RefSeq" id="WP_167110260.1">
    <property type="nucleotide sequence ID" value="NZ_JAAQTO010000003.1"/>
</dbReference>
<reference evidence="5 6" key="1">
    <citation type="submission" date="2020-03" db="EMBL/GenBank/DDBJ databases">
        <title>Identification of Halomonas strains.</title>
        <authorList>
            <person name="Xiao Z."/>
            <person name="Dong F."/>
            <person name="Wang Z."/>
            <person name="Zhao J.-Y."/>
        </authorList>
    </citation>
    <scope>NUCLEOTIDE SEQUENCE [LARGE SCALE GENOMIC DNA]</scope>
    <source>
        <strain evidence="5 6">DX6</strain>
    </source>
</reference>
<dbReference type="SUPFAM" id="SSF52402">
    <property type="entry name" value="Adenine nucleotide alpha hydrolases-like"/>
    <property type="match status" value="1"/>
</dbReference>
<dbReference type="EMBL" id="JAAQTO010000003">
    <property type="protein sequence ID" value="NIC04063.1"/>
    <property type="molecule type" value="Genomic_DNA"/>
</dbReference>
<evidence type="ECO:0000313" key="6">
    <source>
        <dbReference type="Proteomes" id="UP001318321"/>
    </source>
</evidence>
<accession>A0ABX0PP35</accession>
<dbReference type="InterPro" id="IPR014729">
    <property type="entry name" value="Rossmann-like_a/b/a_fold"/>
</dbReference>
<dbReference type="Gene3D" id="3.40.50.620">
    <property type="entry name" value="HUPs"/>
    <property type="match status" value="1"/>
</dbReference>
<evidence type="ECO:0000259" key="4">
    <source>
        <dbReference type="Pfam" id="PF00733"/>
    </source>
</evidence>
<evidence type="ECO:0000256" key="1">
    <source>
        <dbReference type="ARBA" id="ARBA00005187"/>
    </source>
</evidence>
<feature type="domain" description="Asparagine synthetase" evidence="4">
    <location>
        <begin position="184"/>
        <end position="264"/>
    </location>
</feature>